<dbReference type="EMBL" id="CAEZTT010000146">
    <property type="protein sequence ID" value="CAB4583409.1"/>
    <property type="molecule type" value="Genomic_DNA"/>
</dbReference>
<accession>A0A6J6F6Y6</accession>
<proteinExistence type="predicted"/>
<feature type="region of interest" description="Disordered" evidence="1">
    <location>
        <begin position="31"/>
        <end position="133"/>
    </location>
</feature>
<reference evidence="2" key="1">
    <citation type="submission" date="2020-05" db="EMBL/GenBank/DDBJ databases">
        <authorList>
            <person name="Chiriac C."/>
            <person name="Salcher M."/>
            <person name="Ghai R."/>
            <person name="Kavagutti S V."/>
        </authorList>
    </citation>
    <scope>NUCLEOTIDE SEQUENCE</scope>
</reference>
<protein>
    <submittedName>
        <fullName evidence="2">Unannotated protein</fullName>
    </submittedName>
</protein>
<dbReference type="AlphaFoldDB" id="A0A6J6F6Y6"/>
<name>A0A6J6F6Y6_9ZZZZ</name>
<organism evidence="2">
    <name type="scientific">freshwater metagenome</name>
    <dbReference type="NCBI Taxonomy" id="449393"/>
    <lineage>
        <taxon>unclassified sequences</taxon>
        <taxon>metagenomes</taxon>
        <taxon>ecological metagenomes</taxon>
    </lineage>
</organism>
<evidence type="ECO:0000313" key="2">
    <source>
        <dbReference type="EMBL" id="CAB4583409.1"/>
    </source>
</evidence>
<evidence type="ECO:0000256" key="1">
    <source>
        <dbReference type="SAM" id="MobiDB-lite"/>
    </source>
</evidence>
<feature type="compositionally biased region" description="Basic and acidic residues" evidence="1">
    <location>
        <begin position="108"/>
        <end position="118"/>
    </location>
</feature>
<sequence>MCRWHRGMREEGSEMRDRGWARRCLRSLQPHETSYDPLPPSVRACPARGNQTPRHHWRQHGASTEANEPDLGLGHARQEGHRDLQRSDKDRRGRCAGQVDRKTRSRACQRETRDDGHQGHQQGGAQKHPRRRGVDLLRPVKHAVECFAEL</sequence>
<feature type="compositionally biased region" description="Basic and acidic residues" evidence="1">
    <location>
        <begin position="76"/>
        <end position="93"/>
    </location>
</feature>
<gene>
    <name evidence="2" type="ORF">UFOPK1726_01069</name>
</gene>